<dbReference type="RefSeq" id="WP_075326651.1">
    <property type="nucleotide sequence ID" value="NZ_FOOH01000020.1"/>
</dbReference>
<organism evidence="4 5">
    <name type="scientific">Salegentibacter agarivorans</name>
    <dbReference type="NCBI Taxonomy" id="345907"/>
    <lineage>
        <taxon>Bacteria</taxon>
        <taxon>Pseudomonadati</taxon>
        <taxon>Bacteroidota</taxon>
        <taxon>Flavobacteriia</taxon>
        <taxon>Flavobacteriales</taxon>
        <taxon>Flavobacteriaceae</taxon>
        <taxon>Salegentibacter</taxon>
    </lineage>
</organism>
<dbReference type="AlphaFoldDB" id="A0A1I2NJQ7"/>
<proteinExistence type="predicted"/>
<evidence type="ECO:0000259" key="3">
    <source>
        <dbReference type="PROSITE" id="PS50112"/>
    </source>
</evidence>
<dbReference type="SUPFAM" id="SSF55785">
    <property type="entry name" value="PYP-like sensor domain (PAS domain)"/>
    <property type="match status" value="1"/>
</dbReference>
<dbReference type="CDD" id="cd00156">
    <property type="entry name" value="REC"/>
    <property type="match status" value="1"/>
</dbReference>
<keyword evidence="5" id="KW-1185">Reference proteome</keyword>
<reference evidence="5" key="1">
    <citation type="submission" date="2016-10" db="EMBL/GenBank/DDBJ databases">
        <authorList>
            <person name="Varghese N."/>
            <person name="Submissions S."/>
        </authorList>
    </citation>
    <scope>NUCLEOTIDE SEQUENCE [LARGE SCALE GENOMIC DNA]</scope>
    <source>
        <strain evidence="5">DSM 23515</strain>
    </source>
</reference>
<dbReference type="EMBL" id="FOOH01000020">
    <property type="protein sequence ID" value="SFG01696.1"/>
    <property type="molecule type" value="Genomic_DNA"/>
</dbReference>
<dbReference type="Gene3D" id="3.40.50.2300">
    <property type="match status" value="1"/>
</dbReference>
<dbReference type="Gene3D" id="3.30.450.20">
    <property type="entry name" value="PAS domain"/>
    <property type="match status" value="1"/>
</dbReference>
<dbReference type="CDD" id="cd00130">
    <property type="entry name" value="PAS"/>
    <property type="match status" value="1"/>
</dbReference>
<evidence type="ECO:0000313" key="5">
    <source>
        <dbReference type="Proteomes" id="UP000199116"/>
    </source>
</evidence>
<protein>
    <submittedName>
        <fullName evidence="4">PAS domain S-box-containing protein</fullName>
    </submittedName>
</protein>
<dbReference type="SMART" id="SM00091">
    <property type="entry name" value="PAS"/>
    <property type="match status" value="1"/>
</dbReference>
<dbReference type="PROSITE" id="PS50112">
    <property type="entry name" value="PAS"/>
    <property type="match status" value="1"/>
</dbReference>
<dbReference type="Pfam" id="PF13426">
    <property type="entry name" value="PAS_9"/>
    <property type="match status" value="1"/>
</dbReference>
<feature type="domain" description="Response regulatory" evidence="2">
    <location>
        <begin position="8"/>
        <end position="124"/>
    </location>
</feature>
<dbReference type="Proteomes" id="UP000199116">
    <property type="component" value="Unassembled WGS sequence"/>
</dbReference>
<dbReference type="InterPro" id="IPR011006">
    <property type="entry name" value="CheY-like_superfamily"/>
</dbReference>
<dbReference type="InterPro" id="IPR000014">
    <property type="entry name" value="PAS"/>
</dbReference>
<dbReference type="InterPro" id="IPR001789">
    <property type="entry name" value="Sig_transdc_resp-reg_receiver"/>
</dbReference>
<sequence length="333" mass="38727">MFKNKAYHFLLIEDNDGDYYLISEYLKEKLPEHSLTRYSKFSALKENELSAEYDAILLDLNLPDNKGNNLVNTVCHLFTEIPIIVLTGEVFEEFALDAISLGASDYLIKDNLNPDILYKSILYSLERKANLQLLKKSQQLYFDLFEFNPQPTWVYDLETLQFLDVNEKAINHYGYSKDEFLNMTIKDIRPKEQIPNMEASLRDFKAEKKLAGNRIFIHLKRNGSEIQVKIDSKIITYMNRRAAIIVATDITEEIEHQKIIEKQNEELKNITWIQSHLVRAPVAKILSIVKETSWEELNKDERNFLFKGLNESATELDGITRQIIGKSEAILQL</sequence>
<accession>A0A1I2NJQ7</accession>
<dbReference type="PROSITE" id="PS50110">
    <property type="entry name" value="RESPONSE_REGULATORY"/>
    <property type="match status" value="1"/>
</dbReference>
<dbReference type="Pfam" id="PF00072">
    <property type="entry name" value="Response_reg"/>
    <property type="match status" value="1"/>
</dbReference>
<evidence type="ECO:0000256" key="1">
    <source>
        <dbReference type="PROSITE-ProRule" id="PRU00169"/>
    </source>
</evidence>
<keyword evidence="1" id="KW-0597">Phosphoprotein</keyword>
<gene>
    <name evidence="4" type="ORF">SAMN04488033_12055</name>
</gene>
<feature type="modified residue" description="4-aspartylphosphate" evidence="1">
    <location>
        <position position="59"/>
    </location>
</feature>
<dbReference type="InterPro" id="IPR035965">
    <property type="entry name" value="PAS-like_dom_sf"/>
</dbReference>
<dbReference type="NCBIfam" id="TIGR00229">
    <property type="entry name" value="sensory_box"/>
    <property type="match status" value="1"/>
</dbReference>
<evidence type="ECO:0000259" key="2">
    <source>
        <dbReference type="PROSITE" id="PS50110"/>
    </source>
</evidence>
<dbReference type="SUPFAM" id="SSF52172">
    <property type="entry name" value="CheY-like"/>
    <property type="match status" value="1"/>
</dbReference>
<dbReference type="SMART" id="SM00448">
    <property type="entry name" value="REC"/>
    <property type="match status" value="1"/>
</dbReference>
<dbReference type="GO" id="GO:0000160">
    <property type="term" value="P:phosphorelay signal transduction system"/>
    <property type="evidence" value="ECO:0007669"/>
    <property type="project" value="InterPro"/>
</dbReference>
<name>A0A1I2NJQ7_9FLAO</name>
<feature type="domain" description="PAS" evidence="3">
    <location>
        <begin position="137"/>
        <end position="208"/>
    </location>
</feature>
<evidence type="ECO:0000313" key="4">
    <source>
        <dbReference type="EMBL" id="SFG01696.1"/>
    </source>
</evidence>